<dbReference type="EMBL" id="JAUTBA010000001">
    <property type="protein sequence ID" value="MDQ1150856.1"/>
    <property type="molecule type" value="Genomic_DNA"/>
</dbReference>
<reference evidence="1 2" key="1">
    <citation type="submission" date="2023-07" db="EMBL/GenBank/DDBJ databases">
        <title>Functional and genomic diversity of the sorghum phyllosphere microbiome.</title>
        <authorList>
            <person name="Shade A."/>
        </authorList>
    </citation>
    <scope>NUCLEOTIDE SEQUENCE [LARGE SCALE GENOMIC DNA]</scope>
    <source>
        <strain evidence="1 2">SORGH_AS_0892</strain>
    </source>
</reference>
<gene>
    <name evidence="1" type="ORF">QE382_002840</name>
</gene>
<dbReference type="Proteomes" id="UP001244640">
    <property type="component" value="Unassembled WGS sequence"/>
</dbReference>
<evidence type="ECO:0000313" key="2">
    <source>
        <dbReference type="Proteomes" id="UP001244640"/>
    </source>
</evidence>
<name>A0ABU0U7B6_9SPHI</name>
<comment type="caution">
    <text evidence="1">The sequence shown here is derived from an EMBL/GenBank/DDBJ whole genome shotgun (WGS) entry which is preliminary data.</text>
</comment>
<evidence type="ECO:0000313" key="1">
    <source>
        <dbReference type="EMBL" id="MDQ1150856.1"/>
    </source>
</evidence>
<accession>A0ABU0U7B6</accession>
<protein>
    <submittedName>
        <fullName evidence="1">Uncharacterized protein</fullName>
    </submittedName>
</protein>
<sequence>MVLADLFVVLRNSKNMKRTFDQAGVNDLQLKVLTLPYAERLPIINSVMSDFVGFMHAYFELRLSQIQYLNTMSLALKTELSIGIADSWNNGQAVDFQKNSSSVDEEKDTPKDIILSRYNSSSDLPVTNRLLPTGYFSIRIVYRHTAGS</sequence>
<proteinExistence type="predicted"/>
<organism evidence="1 2">
    <name type="scientific">Sphingobacterium zeae</name>
    <dbReference type="NCBI Taxonomy" id="1776859"/>
    <lineage>
        <taxon>Bacteria</taxon>
        <taxon>Pseudomonadati</taxon>
        <taxon>Bacteroidota</taxon>
        <taxon>Sphingobacteriia</taxon>
        <taxon>Sphingobacteriales</taxon>
        <taxon>Sphingobacteriaceae</taxon>
        <taxon>Sphingobacterium</taxon>
    </lineage>
</organism>
<keyword evidence="2" id="KW-1185">Reference proteome</keyword>